<evidence type="ECO:0000256" key="2">
    <source>
        <dbReference type="ARBA" id="ARBA00022729"/>
    </source>
</evidence>
<evidence type="ECO:0000256" key="5">
    <source>
        <dbReference type="ARBA" id="ARBA00023027"/>
    </source>
</evidence>
<keyword evidence="2" id="KW-0732">Signal</keyword>
<dbReference type="SUPFAM" id="SSF51905">
    <property type="entry name" value="FAD/NAD(P)-binding domain"/>
    <property type="match status" value="1"/>
</dbReference>
<keyword evidence="5" id="KW-0520">NAD</keyword>
<dbReference type="InterPro" id="IPR052206">
    <property type="entry name" value="Retinol_saturase"/>
</dbReference>
<dbReference type="InterPro" id="IPR036188">
    <property type="entry name" value="FAD/NAD-bd_sf"/>
</dbReference>
<protein>
    <recommendedName>
        <fullName evidence="6">Amine oxidase domain-containing protein</fullName>
    </recommendedName>
</protein>
<feature type="domain" description="Amine oxidase" evidence="6">
    <location>
        <begin position="15"/>
        <end position="492"/>
    </location>
</feature>
<evidence type="ECO:0000256" key="4">
    <source>
        <dbReference type="ARBA" id="ARBA00022857"/>
    </source>
</evidence>
<dbReference type="GO" id="GO:0016491">
    <property type="term" value="F:oxidoreductase activity"/>
    <property type="evidence" value="ECO:0007669"/>
    <property type="project" value="InterPro"/>
</dbReference>
<keyword evidence="1" id="KW-0285">Flavoprotein</keyword>
<dbReference type="RefSeq" id="WP_080523669.1">
    <property type="nucleotide sequence ID" value="NZ_LPUF01000002.1"/>
</dbReference>
<evidence type="ECO:0000259" key="6">
    <source>
        <dbReference type="Pfam" id="PF01593"/>
    </source>
</evidence>
<organism evidence="7 8">
    <name type="scientific">Methyloprofundus sedimenti</name>
    <dbReference type="NCBI Taxonomy" id="1420851"/>
    <lineage>
        <taxon>Bacteria</taxon>
        <taxon>Pseudomonadati</taxon>
        <taxon>Pseudomonadota</taxon>
        <taxon>Gammaproteobacteria</taxon>
        <taxon>Methylococcales</taxon>
        <taxon>Methylococcaceae</taxon>
        <taxon>Methyloprofundus</taxon>
    </lineage>
</organism>
<dbReference type="Gene3D" id="3.90.660.50">
    <property type="match status" value="1"/>
</dbReference>
<dbReference type="Gene3D" id="3.50.50.60">
    <property type="entry name" value="FAD/NAD(P)-binding domain"/>
    <property type="match status" value="1"/>
</dbReference>
<dbReference type="InterPro" id="IPR002937">
    <property type="entry name" value="Amino_oxidase"/>
</dbReference>
<evidence type="ECO:0000256" key="1">
    <source>
        <dbReference type="ARBA" id="ARBA00022630"/>
    </source>
</evidence>
<gene>
    <name evidence="7" type="ORF">AU255_14465</name>
</gene>
<proteinExistence type="predicted"/>
<dbReference type="PRINTS" id="PR00420">
    <property type="entry name" value="RNGMNOXGNASE"/>
</dbReference>
<keyword evidence="3" id="KW-0274">FAD</keyword>
<keyword evidence="4" id="KW-0521">NADP</keyword>
<dbReference type="STRING" id="1420851.AU255_14465"/>
<evidence type="ECO:0000256" key="3">
    <source>
        <dbReference type="ARBA" id="ARBA00022827"/>
    </source>
</evidence>
<evidence type="ECO:0000313" key="7">
    <source>
        <dbReference type="EMBL" id="OQK16291.1"/>
    </source>
</evidence>
<dbReference type="EMBL" id="LPUF01000002">
    <property type="protein sequence ID" value="OQK16291.1"/>
    <property type="molecule type" value="Genomic_DNA"/>
</dbReference>
<keyword evidence="8" id="KW-1185">Reference proteome</keyword>
<dbReference type="Proteomes" id="UP000191980">
    <property type="component" value="Unassembled WGS sequence"/>
</dbReference>
<sequence length="508" mass="55947">MQQKKVDVVVIGSGIGGLTAAALLAKSGQKVLLLEQHDRSGGYVHGFKRKKYSFDAGVHLTSGCGLEGFDGGQIIRKVLQAIDQYEQLEFIAVNPFAFVSVAGIEVELPSSITGIAQQLGDLFPDERQGLTELLSLCLQLAEQVAKCDDVMASESINNLYAELDLLFKYRRCTLADVWGDYIKDPQLKCIFAALWPYLGLPPEKVSFVYWASMLMGYVSDGAYYCKGGFQGFADSLVTGLKQAGGEIYFKNKVKKIHICDNKVQGVLLVSGEVIHAETVIANADMLQTVYQLVGEEHFPKRYLSRLQRMEVSCSIFVVYIATDLDLVQAGAHHEAFYYDEVNHAVNYDNTLQGKISWLSITVPTLVDNSLAPTGEHLVMLTALANFDQTMDWKQAKADYMEKMLDFAESKIPGLKTHILFLESGSPTTMQRYTLNHKGAAYGWAATPKQVGVNQIANKAPVDGLYFVGHWTTPGGGVYGVSYSGVQTAQKVLGLSKQNELWDLCTSYC</sequence>
<reference evidence="7 8" key="1">
    <citation type="submission" date="2015-12" db="EMBL/GenBank/DDBJ databases">
        <authorList>
            <person name="Shamseldin A."/>
            <person name="Moawad H."/>
            <person name="Abd El-Rahim W.M."/>
            <person name="Sadowsky M.J."/>
        </authorList>
    </citation>
    <scope>NUCLEOTIDE SEQUENCE [LARGE SCALE GENOMIC DNA]</scope>
    <source>
        <strain evidence="7 8">WF1</strain>
    </source>
</reference>
<comment type="caution">
    <text evidence="7">The sequence shown here is derived from an EMBL/GenBank/DDBJ whole genome shotgun (WGS) entry which is preliminary data.</text>
</comment>
<evidence type="ECO:0000313" key="8">
    <source>
        <dbReference type="Proteomes" id="UP000191980"/>
    </source>
</evidence>
<name>A0A1V8M406_9GAMM</name>
<dbReference type="PANTHER" id="PTHR46091:SF3">
    <property type="entry name" value="AMINE OXIDASE DOMAIN-CONTAINING PROTEIN"/>
    <property type="match status" value="1"/>
</dbReference>
<dbReference type="PANTHER" id="PTHR46091">
    <property type="entry name" value="BLR7054 PROTEIN"/>
    <property type="match status" value="1"/>
</dbReference>
<accession>A0A1V8M406</accession>
<dbReference type="AlphaFoldDB" id="A0A1V8M406"/>
<dbReference type="Pfam" id="PF01593">
    <property type="entry name" value="Amino_oxidase"/>
    <property type="match status" value="1"/>
</dbReference>
<dbReference type="OrthoDB" id="9774675at2"/>